<sequence length="434" mass="48238">MTVADNSLQRALQVLDVPEDFNAYETTDDSELVVRLEQWRQKAYGVLAELRQQLQDREELALEEKVAVVAAVAQFSGGGAWATESTHALAEETLKPYANGDVQLVEAILNECVRPIFRSNLHPKVNASTGRVLPRSAGGTSAYQDHYEGQVWKRHPGVLNVIDWCVTCIEGTAYERIWHLVIPPIMTLLDDYETKYKLRGVQIVSHLLENAPGELLRRTGIGGLFYSSFKTCLTFLRTAETPALIRSVVPASLLLVEKTTLPASTERFDQLWGVLGEGIIDTVWTYGFEEAESVRATLDVLPDVIRALGIGCSRYLKALVLQLVHPLVPGPENPDTAFQLASVCALVVLMEECAPRMQKWKGTILDGVCRRWVNLVESGVADEYDARALKKALRDTCEVLARVCPSVAKEEYCRLLELDEQMFRPLVALGADEA</sequence>
<dbReference type="HOGENOM" id="CLU_046584_0_0_1"/>
<dbReference type="Proteomes" id="UP000053257">
    <property type="component" value="Unassembled WGS sequence"/>
</dbReference>
<evidence type="ECO:0000313" key="3">
    <source>
        <dbReference type="Proteomes" id="UP000053257"/>
    </source>
</evidence>
<dbReference type="EMBL" id="KN840461">
    <property type="protein sequence ID" value="KIP09815.1"/>
    <property type="molecule type" value="Genomic_DNA"/>
</dbReference>
<evidence type="ECO:0000313" key="2">
    <source>
        <dbReference type="EMBL" id="KIP09815.1"/>
    </source>
</evidence>
<dbReference type="GO" id="GO:0110078">
    <property type="term" value="C:TTT Hsp90 cochaperone complex"/>
    <property type="evidence" value="ECO:0007669"/>
    <property type="project" value="InterPro"/>
</dbReference>
<dbReference type="GO" id="GO:0005829">
    <property type="term" value="C:cytosol"/>
    <property type="evidence" value="ECO:0007669"/>
    <property type="project" value="TreeGrafter"/>
</dbReference>
<gene>
    <name evidence="2" type="ORF">PHLGIDRAFT_34198</name>
</gene>
<evidence type="ECO:0000256" key="1">
    <source>
        <dbReference type="ARBA" id="ARBA00034736"/>
    </source>
</evidence>
<dbReference type="GO" id="GO:0005634">
    <property type="term" value="C:nucleus"/>
    <property type="evidence" value="ECO:0007669"/>
    <property type="project" value="TreeGrafter"/>
</dbReference>
<dbReference type="InterPro" id="IPR018870">
    <property type="entry name" value="Tti2"/>
</dbReference>
<accession>A0A0C3SDP3</accession>
<dbReference type="STRING" id="745531.A0A0C3SDP3"/>
<dbReference type="OrthoDB" id="6417021at2759"/>
<dbReference type="PANTHER" id="PTHR32226:SF2">
    <property type="entry name" value="TELO2-INTERACTING PROTEIN 2"/>
    <property type="match status" value="1"/>
</dbReference>
<protein>
    <submittedName>
        <fullName evidence="2">Uncharacterized protein</fullName>
    </submittedName>
</protein>
<name>A0A0C3SDP3_PHLG1</name>
<comment type="similarity">
    <text evidence="1">Belongs to the TTI2 family.</text>
</comment>
<organism evidence="2 3">
    <name type="scientific">Phlebiopsis gigantea (strain 11061_1 CR5-6)</name>
    <name type="common">White-rot fungus</name>
    <name type="synonym">Peniophora gigantea</name>
    <dbReference type="NCBI Taxonomy" id="745531"/>
    <lineage>
        <taxon>Eukaryota</taxon>
        <taxon>Fungi</taxon>
        <taxon>Dikarya</taxon>
        <taxon>Basidiomycota</taxon>
        <taxon>Agaricomycotina</taxon>
        <taxon>Agaricomycetes</taxon>
        <taxon>Polyporales</taxon>
        <taxon>Phanerochaetaceae</taxon>
        <taxon>Phlebiopsis</taxon>
    </lineage>
</organism>
<keyword evidence="3" id="KW-1185">Reference proteome</keyword>
<dbReference type="PANTHER" id="PTHR32226">
    <property type="entry name" value="TELO2-INTERACTING PROTEIN 2"/>
    <property type="match status" value="1"/>
</dbReference>
<dbReference type="AlphaFoldDB" id="A0A0C3SDP3"/>
<reference evidence="2 3" key="1">
    <citation type="journal article" date="2014" name="PLoS Genet.">
        <title>Analysis of the Phlebiopsis gigantea genome, transcriptome and secretome provides insight into its pioneer colonization strategies of wood.</title>
        <authorList>
            <person name="Hori C."/>
            <person name="Ishida T."/>
            <person name="Igarashi K."/>
            <person name="Samejima M."/>
            <person name="Suzuki H."/>
            <person name="Master E."/>
            <person name="Ferreira P."/>
            <person name="Ruiz-Duenas F.J."/>
            <person name="Held B."/>
            <person name="Canessa P."/>
            <person name="Larrondo L.F."/>
            <person name="Schmoll M."/>
            <person name="Druzhinina I.S."/>
            <person name="Kubicek C.P."/>
            <person name="Gaskell J.A."/>
            <person name="Kersten P."/>
            <person name="St John F."/>
            <person name="Glasner J."/>
            <person name="Sabat G."/>
            <person name="Splinter BonDurant S."/>
            <person name="Syed K."/>
            <person name="Yadav J."/>
            <person name="Mgbeahuruike A.C."/>
            <person name="Kovalchuk A."/>
            <person name="Asiegbu F.O."/>
            <person name="Lackner G."/>
            <person name="Hoffmeister D."/>
            <person name="Rencoret J."/>
            <person name="Gutierrez A."/>
            <person name="Sun H."/>
            <person name="Lindquist E."/>
            <person name="Barry K."/>
            <person name="Riley R."/>
            <person name="Grigoriev I.V."/>
            <person name="Henrissat B."/>
            <person name="Kues U."/>
            <person name="Berka R.M."/>
            <person name="Martinez A.T."/>
            <person name="Covert S.F."/>
            <person name="Blanchette R.A."/>
            <person name="Cullen D."/>
        </authorList>
    </citation>
    <scope>NUCLEOTIDE SEQUENCE [LARGE SCALE GENOMIC DNA]</scope>
    <source>
        <strain evidence="2 3">11061_1 CR5-6</strain>
    </source>
</reference>
<dbReference type="SUPFAM" id="SSF48371">
    <property type="entry name" value="ARM repeat"/>
    <property type="match status" value="1"/>
</dbReference>
<dbReference type="Pfam" id="PF10521">
    <property type="entry name" value="Tti2"/>
    <property type="match status" value="1"/>
</dbReference>
<dbReference type="InterPro" id="IPR016024">
    <property type="entry name" value="ARM-type_fold"/>
</dbReference>
<proteinExistence type="inferred from homology"/>